<evidence type="ECO:0000256" key="10">
    <source>
        <dbReference type="ARBA" id="ARBA00035120"/>
    </source>
</evidence>
<evidence type="ECO:0000256" key="11">
    <source>
        <dbReference type="ARBA" id="ARBA00035585"/>
    </source>
</evidence>
<keyword evidence="5 12" id="KW-1133">Transmembrane helix</keyword>
<dbReference type="Proteomes" id="UP000068250">
    <property type="component" value="Chromosome I"/>
</dbReference>
<evidence type="ECO:0000313" key="14">
    <source>
        <dbReference type="Proteomes" id="UP000068250"/>
    </source>
</evidence>
<evidence type="ECO:0000256" key="8">
    <source>
        <dbReference type="ARBA" id="ARBA00023136"/>
    </source>
</evidence>
<evidence type="ECO:0000256" key="7">
    <source>
        <dbReference type="ARBA" id="ARBA00023065"/>
    </source>
</evidence>
<accession>A0A0U5BLS6</accession>
<keyword evidence="12" id="KW-0479">Metal-binding</keyword>
<keyword evidence="7 12" id="KW-0406">Ion transport</keyword>
<dbReference type="GO" id="GO:0140114">
    <property type="term" value="P:cellular detoxification of fluoride"/>
    <property type="evidence" value="ECO:0007669"/>
    <property type="project" value="UniProtKB-UniRule"/>
</dbReference>
<feature type="transmembrane region" description="Helical" evidence="12">
    <location>
        <begin position="139"/>
        <end position="160"/>
    </location>
</feature>
<evidence type="ECO:0000256" key="5">
    <source>
        <dbReference type="ARBA" id="ARBA00022989"/>
    </source>
</evidence>
<feature type="binding site" evidence="12">
    <location>
        <position position="117"/>
    </location>
    <ligand>
        <name>Na(+)</name>
        <dbReference type="ChEBI" id="CHEBI:29101"/>
        <note>structural</note>
    </ligand>
</feature>
<dbReference type="GO" id="GO:0046872">
    <property type="term" value="F:metal ion binding"/>
    <property type="evidence" value="ECO:0007669"/>
    <property type="project" value="UniProtKB-KW"/>
</dbReference>
<dbReference type="GO" id="GO:0005886">
    <property type="term" value="C:plasma membrane"/>
    <property type="evidence" value="ECO:0007669"/>
    <property type="project" value="UniProtKB-SubCell"/>
</dbReference>
<dbReference type="InterPro" id="IPR003691">
    <property type="entry name" value="FluC"/>
</dbReference>
<dbReference type="PATRIC" id="fig|431306.5.peg.2679"/>
<feature type="transmembrane region" description="Helical" evidence="12">
    <location>
        <begin position="106"/>
        <end position="127"/>
    </location>
</feature>
<comment type="function">
    <text evidence="12">Fluoride-specific ion channel. Important for reducing fluoride concentration in the cell, thus reducing its toxicity.</text>
</comment>
<feature type="binding site" evidence="12">
    <location>
        <position position="114"/>
    </location>
    <ligand>
        <name>Na(+)</name>
        <dbReference type="ChEBI" id="CHEBI:29101"/>
        <note>structural</note>
    </ligand>
</feature>
<dbReference type="Pfam" id="PF02537">
    <property type="entry name" value="CRCB"/>
    <property type="match status" value="1"/>
</dbReference>
<feature type="transmembrane region" description="Helical" evidence="12">
    <location>
        <begin position="39"/>
        <end position="59"/>
    </location>
</feature>
<evidence type="ECO:0000256" key="1">
    <source>
        <dbReference type="ARBA" id="ARBA00004651"/>
    </source>
</evidence>
<keyword evidence="12" id="KW-0813">Transport</keyword>
<sequence length="171" mass="18110">MAMPWPNGGYSGPHILAYPDPPLTKTHYWRKCFPMSANIFPSLLIGLAGAAGTLLRYWVGLATMRWSQVLPWGTILINVTGSFAIAFFGTLTAASGRLPVSETGRLVFMVGLCGGYTTFSSFSLQTLDLLKNGTPGRALLNIGLSVVLCMASVTAGYMAAQAINGLSDGKS</sequence>
<dbReference type="HAMAP" id="MF_00454">
    <property type="entry name" value="FluC"/>
    <property type="match status" value="1"/>
</dbReference>
<keyword evidence="6 12" id="KW-0915">Sodium</keyword>
<proteinExistence type="inferred from homology"/>
<evidence type="ECO:0000256" key="6">
    <source>
        <dbReference type="ARBA" id="ARBA00023053"/>
    </source>
</evidence>
<evidence type="ECO:0000313" key="13">
    <source>
        <dbReference type="EMBL" id="CEF57278.1"/>
    </source>
</evidence>
<evidence type="ECO:0000256" key="12">
    <source>
        <dbReference type="HAMAP-Rule" id="MF_00454"/>
    </source>
</evidence>
<dbReference type="AlphaFoldDB" id="A0A0U5BLS6"/>
<evidence type="ECO:0000256" key="9">
    <source>
        <dbReference type="ARBA" id="ARBA00023303"/>
    </source>
</evidence>
<evidence type="ECO:0000256" key="3">
    <source>
        <dbReference type="ARBA" id="ARBA00022519"/>
    </source>
</evidence>
<keyword evidence="9 12" id="KW-0407">Ion channel</keyword>
<comment type="activity regulation">
    <text evidence="12">Na(+) is not transported, but it plays an essential structural role and its presence is essential for fluoride channel function.</text>
</comment>
<name>A0A0U5BLS6_9PROT</name>
<comment type="catalytic activity">
    <reaction evidence="11">
        <text>fluoride(in) = fluoride(out)</text>
        <dbReference type="Rhea" id="RHEA:76159"/>
        <dbReference type="ChEBI" id="CHEBI:17051"/>
    </reaction>
    <physiologicalReaction direction="left-to-right" evidence="11">
        <dbReference type="Rhea" id="RHEA:76160"/>
    </physiologicalReaction>
</comment>
<keyword evidence="4 12" id="KW-0812">Transmembrane</keyword>
<feature type="transmembrane region" description="Helical" evidence="12">
    <location>
        <begin position="71"/>
        <end position="94"/>
    </location>
</feature>
<dbReference type="GO" id="GO:0062054">
    <property type="term" value="F:fluoride channel activity"/>
    <property type="evidence" value="ECO:0007669"/>
    <property type="project" value="UniProtKB-UniRule"/>
</dbReference>
<evidence type="ECO:0000256" key="4">
    <source>
        <dbReference type="ARBA" id="ARBA00022692"/>
    </source>
</evidence>
<dbReference type="PANTHER" id="PTHR28259:SF1">
    <property type="entry name" value="FLUORIDE EXPORT PROTEIN 1-RELATED"/>
    <property type="match status" value="1"/>
</dbReference>
<reference evidence="14" key="1">
    <citation type="submission" date="2014-09" db="EMBL/GenBank/DDBJ databases">
        <authorList>
            <person name="Illeghems K.G."/>
        </authorList>
    </citation>
    <scope>NUCLEOTIDE SEQUENCE [LARGE SCALE GENOMIC DNA]</scope>
    <source>
        <strain evidence="14">LMG 23848T</strain>
    </source>
</reference>
<dbReference type="PANTHER" id="PTHR28259">
    <property type="entry name" value="FLUORIDE EXPORT PROTEIN 1-RELATED"/>
    <property type="match status" value="1"/>
</dbReference>
<keyword evidence="8 12" id="KW-0472">Membrane</keyword>
<protein>
    <recommendedName>
        <fullName evidence="12">Fluoride-specific ion channel FluC</fullName>
    </recommendedName>
</protein>
<organism evidence="13 14">
    <name type="scientific">Acetobacter ghanensis</name>
    <dbReference type="NCBI Taxonomy" id="431306"/>
    <lineage>
        <taxon>Bacteria</taxon>
        <taxon>Pseudomonadati</taxon>
        <taxon>Pseudomonadota</taxon>
        <taxon>Alphaproteobacteria</taxon>
        <taxon>Acetobacterales</taxon>
        <taxon>Acetobacteraceae</taxon>
        <taxon>Acetobacter</taxon>
    </lineage>
</organism>
<evidence type="ECO:0000256" key="2">
    <source>
        <dbReference type="ARBA" id="ARBA00022475"/>
    </source>
</evidence>
<keyword evidence="3" id="KW-0997">Cell inner membrane</keyword>
<comment type="subcellular location">
    <subcellularLocation>
        <location evidence="1 12">Cell membrane</location>
        <topology evidence="1 12">Multi-pass membrane protein</topology>
    </subcellularLocation>
</comment>
<keyword evidence="2 12" id="KW-1003">Cell membrane</keyword>
<comment type="similarity">
    <text evidence="10 12">Belongs to the fluoride channel Fluc/FEX (TC 1.A.43) family.</text>
</comment>
<dbReference type="EMBL" id="LN609302">
    <property type="protein sequence ID" value="CEF57278.1"/>
    <property type="molecule type" value="Genomic_DNA"/>
</dbReference>
<gene>
    <name evidence="12 13" type="primary">crcB</name>
    <name evidence="12" type="synonym">fluC</name>
    <name evidence="13" type="ORF">AGA_2595</name>
</gene>